<sequence length="64" mass="7689">MEQTQPTADSARRIDLTRQVDVQYWCRIFDVSMDQLRDAVHHAGHQVEEVERYLRLKRTQPHRA</sequence>
<evidence type="ECO:0000313" key="1">
    <source>
        <dbReference type="EMBL" id="MBE7369878.1"/>
    </source>
</evidence>
<dbReference type="Pfam" id="PF12244">
    <property type="entry name" value="DUF3606"/>
    <property type="match status" value="1"/>
</dbReference>
<accession>A0ABR9S8L9</accession>
<dbReference type="RefSeq" id="WP_193678508.1">
    <property type="nucleotide sequence ID" value="NZ_JADDIV010000006.1"/>
</dbReference>
<reference evidence="1 2" key="1">
    <citation type="submission" date="2020-10" db="EMBL/GenBank/DDBJ databases">
        <title>Ramlibacter sp. HM2 16S ribosomal RNA gene Genome sequencing and assembly.</title>
        <authorList>
            <person name="Kang M."/>
        </authorList>
    </citation>
    <scope>NUCLEOTIDE SEQUENCE [LARGE SCALE GENOMIC DNA]</scope>
    <source>
        <strain evidence="1 2">HM2</strain>
    </source>
</reference>
<organism evidence="1 2">
    <name type="scientific">Ramlibacter pallidus</name>
    <dbReference type="NCBI Taxonomy" id="2780087"/>
    <lineage>
        <taxon>Bacteria</taxon>
        <taxon>Pseudomonadati</taxon>
        <taxon>Pseudomonadota</taxon>
        <taxon>Betaproteobacteria</taxon>
        <taxon>Burkholderiales</taxon>
        <taxon>Comamonadaceae</taxon>
        <taxon>Ramlibacter</taxon>
    </lineage>
</organism>
<evidence type="ECO:0000313" key="2">
    <source>
        <dbReference type="Proteomes" id="UP000806285"/>
    </source>
</evidence>
<dbReference type="InterPro" id="IPR022037">
    <property type="entry name" value="DUF3606"/>
</dbReference>
<gene>
    <name evidence="1" type="ORF">IM787_20105</name>
</gene>
<dbReference type="Proteomes" id="UP000806285">
    <property type="component" value="Unassembled WGS sequence"/>
</dbReference>
<comment type="caution">
    <text evidence="1">The sequence shown here is derived from an EMBL/GenBank/DDBJ whole genome shotgun (WGS) entry which is preliminary data.</text>
</comment>
<dbReference type="EMBL" id="JADDIV010000006">
    <property type="protein sequence ID" value="MBE7369878.1"/>
    <property type="molecule type" value="Genomic_DNA"/>
</dbReference>
<name>A0ABR9S8L9_9BURK</name>
<protein>
    <submittedName>
        <fullName evidence="1">DUF3606 domain-containing protein</fullName>
    </submittedName>
</protein>
<keyword evidence="2" id="KW-1185">Reference proteome</keyword>
<proteinExistence type="predicted"/>